<name>A0A3E3I2D6_9FIRM</name>
<evidence type="ECO:0000313" key="3">
    <source>
        <dbReference type="Proteomes" id="UP000260812"/>
    </source>
</evidence>
<evidence type="ECO:0000313" key="4">
    <source>
        <dbReference type="Proteomes" id="UP000261166"/>
    </source>
</evidence>
<keyword evidence="3" id="KW-1185">Reference proteome</keyword>
<reference evidence="1 4" key="1">
    <citation type="submission" date="2018-08" db="EMBL/GenBank/DDBJ databases">
        <title>A genome reference for cultivated species of the human gut microbiota.</title>
        <authorList>
            <person name="Zou Y."/>
            <person name="Xue W."/>
            <person name="Luo G."/>
        </authorList>
    </citation>
    <scope>NUCLEOTIDE SEQUENCE [LARGE SCALE GENOMIC DNA]</scope>
    <source>
        <strain evidence="2 4">AF26-4BH</strain>
        <strain evidence="1">TF05-5AC</strain>
    </source>
</reference>
<dbReference type="AlphaFoldDB" id="A0A3E3I2D6"/>
<dbReference type="EMBL" id="QVLV01000010">
    <property type="protein sequence ID" value="RGE58749.1"/>
    <property type="molecule type" value="Genomic_DNA"/>
</dbReference>
<gene>
    <name evidence="2" type="ORF">DWY69_19700</name>
    <name evidence="1" type="ORF">DXC51_15145</name>
</gene>
<evidence type="ECO:0000313" key="1">
    <source>
        <dbReference type="EMBL" id="RGE58749.1"/>
    </source>
</evidence>
<dbReference type="GeneID" id="97988162"/>
<dbReference type="RefSeq" id="WP_025490368.1">
    <property type="nucleotide sequence ID" value="NZ_CALBAU010000391.1"/>
</dbReference>
<dbReference type="Proteomes" id="UP000261166">
    <property type="component" value="Unassembled WGS sequence"/>
</dbReference>
<proteinExistence type="predicted"/>
<dbReference type="EMBL" id="QVLU01000019">
    <property type="protein sequence ID" value="RGE68684.1"/>
    <property type="molecule type" value="Genomic_DNA"/>
</dbReference>
<evidence type="ECO:0000313" key="2">
    <source>
        <dbReference type="EMBL" id="RGE68684.1"/>
    </source>
</evidence>
<organism evidence="1 3">
    <name type="scientific">Eisenbergiella massiliensis</name>
    <dbReference type="NCBI Taxonomy" id="1720294"/>
    <lineage>
        <taxon>Bacteria</taxon>
        <taxon>Bacillati</taxon>
        <taxon>Bacillota</taxon>
        <taxon>Clostridia</taxon>
        <taxon>Lachnospirales</taxon>
        <taxon>Lachnospiraceae</taxon>
        <taxon>Eisenbergiella</taxon>
    </lineage>
</organism>
<sequence>MRIYLDNNNTELISVICNRCGKEMKVENGILKEGCFEVKHAFGYFSSKDGQVYHFDLCEQCFDKMLAEFRVPAEVKEARELL</sequence>
<dbReference type="Proteomes" id="UP000260812">
    <property type="component" value="Unassembled WGS sequence"/>
</dbReference>
<accession>A0A3E3I2D6</accession>
<protein>
    <submittedName>
        <fullName evidence="1">Uncharacterized protein</fullName>
    </submittedName>
</protein>
<dbReference type="OrthoDB" id="9797806at2"/>
<comment type="caution">
    <text evidence="1">The sequence shown here is derived from an EMBL/GenBank/DDBJ whole genome shotgun (WGS) entry which is preliminary data.</text>
</comment>